<dbReference type="Proteomes" id="UP000798662">
    <property type="component" value="Chromosome 3"/>
</dbReference>
<name>A0ACC3CE47_PYRYE</name>
<proteinExistence type="predicted"/>
<evidence type="ECO:0000313" key="2">
    <source>
        <dbReference type="Proteomes" id="UP000798662"/>
    </source>
</evidence>
<accession>A0ACC3CE47</accession>
<gene>
    <name evidence="1" type="ORF">I4F81_010971</name>
</gene>
<dbReference type="EMBL" id="CM020620">
    <property type="protein sequence ID" value="KAK1868485.1"/>
    <property type="molecule type" value="Genomic_DNA"/>
</dbReference>
<keyword evidence="2" id="KW-1185">Reference proteome</keyword>
<reference evidence="1" key="1">
    <citation type="submission" date="2019-11" db="EMBL/GenBank/DDBJ databases">
        <title>Nori genome reveals adaptations in red seaweeds to the harsh intertidal environment.</title>
        <authorList>
            <person name="Wang D."/>
            <person name="Mao Y."/>
        </authorList>
    </citation>
    <scope>NUCLEOTIDE SEQUENCE</scope>
    <source>
        <tissue evidence="1">Gametophyte</tissue>
    </source>
</reference>
<comment type="caution">
    <text evidence="1">The sequence shown here is derived from an EMBL/GenBank/DDBJ whole genome shotgun (WGS) entry which is preliminary data.</text>
</comment>
<organism evidence="1 2">
    <name type="scientific">Pyropia yezoensis</name>
    <name type="common">Susabi-nori</name>
    <name type="synonym">Porphyra yezoensis</name>
    <dbReference type="NCBI Taxonomy" id="2788"/>
    <lineage>
        <taxon>Eukaryota</taxon>
        <taxon>Rhodophyta</taxon>
        <taxon>Bangiophyceae</taxon>
        <taxon>Bangiales</taxon>
        <taxon>Bangiaceae</taxon>
        <taxon>Pyropia</taxon>
    </lineage>
</organism>
<protein>
    <submittedName>
        <fullName evidence="1">Uncharacterized protein</fullName>
    </submittedName>
</protein>
<sequence length="244" mass="25779">MSTGNPPPPTISAGGPRPAPPTGRTHPIASCRAPLPLPPCRRPLAATGRRQCGQRGAAASDRRRRRACPASLLALPSPLRGEPPTSRRTLQNNAAQHWLLRGGGGGGTVTAATSGQTHPAFRANQKPPPTRAGTPQARHINPWIAGGQQRAWRPRPVPAQAGSPIQSPRGLLHVDICCGHRAGVRPPGRSTGGRHSQCAGEMPRRRQVEEADGAHRQLSATAIPGNGERFPPLPHRQSRLPDAL</sequence>
<evidence type="ECO:0000313" key="1">
    <source>
        <dbReference type="EMBL" id="KAK1868485.1"/>
    </source>
</evidence>